<accession>A0ABW3PRT7</accession>
<comment type="caution">
    <text evidence="1">The sequence shown here is derived from an EMBL/GenBank/DDBJ whole genome shotgun (WGS) entry which is preliminary data.</text>
</comment>
<keyword evidence="2" id="KW-1185">Reference proteome</keyword>
<name>A0ABW3PRT7_9BACL</name>
<sequence>MQLEFAYLPPTYYADLPNPGGYFPFTFNQEHAPYIMDFISTDSVYFYESSAPLLLEWMNNLNTYPICFCLNVSSIWQEDLTQLCTQHSLEHVVLDKKFTLLRITNKGQLASALPLLLHMASCNELVVWSIGTNEIPFTIEAKSVANRSGNLSQDTIVIDMTKAKTIFWPGYDGDFLSVLSNDPCFSNISKIKSTFPAGVELIEIELSS</sequence>
<proteinExistence type="predicted"/>
<evidence type="ECO:0000313" key="1">
    <source>
        <dbReference type="EMBL" id="MFD1129048.1"/>
    </source>
</evidence>
<gene>
    <name evidence="1" type="ORF">ACFQ3J_12775</name>
</gene>
<organism evidence="1 2">
    <name type="scientific">Paenibacillus provencensis</name>
    <dbReference type="NCBI Taxonomy" id="441151"/>
    <lineage>
        <taxon>Bacteria</taxon>
        <taxon>Bacillati</taxon>
        <taxon>Bacillota</taxon>
        <taxon>Bacilli</taxon>
        <taxon>Bacillales</taxon>
        <taxon>Paenibacillaceae</taxon>
        <taxon>Paenibacillus</taxon>
    </lineage>
</organism>
<dbReference type="EMBL" id="JBHTKX010000001">
    <property type="protein sequence ID" value="MFD1129048.1"/>
    <property type="molecule type" value="Genomic_DNA"/>
</dbReference>
<evidence type="ECO:0000313" key="2">
    <source>
        <dbReference type="Proteomes" id="UP001597169"/>
    </source>
</evidence>
<dbReference type="RefSeq" id="WP_251581967.1">
    <property type="nucleotide sequence ID" value="NZ_JBHTKX010000001.1"/>
</dbReference>
<reference evidence="2" key="1">
    <citation type="journal article" date="2019" name="Int. J. Syst. Evol. Microbiol.">
        <title>The Global Catalogue of Microorganisms (GCM) 10K type strain sequencing project: providing services to taxonomists for standard genome sequencing and annotation.</title>
        <authorList>
            <consortium name="The Broad Institute Genomics Platform"/>
            <consortium name="The Broad Institute Genome Sequencing Center for Infectious Disease"/>
            <person name="Wu L."/>
            <person name="Ma J."/>
        </authorList>
    </citation>
    <scope>NUCLEOTIDE SEQUENCE [LARGE SCALE GENOMIC DNA]</scope>
    <source>
        <strain evidence="2">CCUG 53519</strain>
    </source>
</reference>
<protein>
    <submittedName>
        <fullName evidence="1">Uncharacterized protein</fullName>
    </submittedName>
</protein>
<dbReference type="Proteomes" id="UP001597169">
    <property type="component" value="Unassembled WGS sequence"/>
</dbReference>